<comment type="similarity">
    <text evidence="3">Belongs to the LAMTOR5 family.</text>
</comment>
<gene>
    <name evidence="7" type="ORF">RI129_009262</name>
</gene>
<protein>
    <recommendedName>
        <fullName evidence="6">Late endosomal/lysosomal adaptor and MAPK and MTOR activator 5</fullName>
    </recommendedName>
</protein>
<evidence type="ECO:0000256" key="6">
    <source>
        <dbReference type="ARBA" id="ARBA00032692"/>
    </source>
</evidence>
<reference evidence="7 8" key="1">
    <citation type="journal article" date="2024" name="Insects">
        <title>An Improved Chromosome-Level Genome Assembly of the Firefly Pyrocoelia pectoralis.</title>
        <authorList>
            <person name="Fu X."/>
            <person name="Meyer-Rochow V.B."/>
            <person name="Ballantyne L."/>
            <person name="Zhu X."/>
        </authorList>
    </citation>
    <scope>NUCLEOTIDE SEQUENCE [LARGE SCALE GENOMIC DNA]</scope>
    <source>
        <strain evidence="7">XCY_ONT2</strain>
    </source>
</reference>
<comment type="subcellular location">
    <subcellularLocation>
        <location evidence="2">Cytoplasm</location>
    </subcellularLocation>
    <subcellularLocation>
        <location evidence="1">Lysosome</location>
    </subcellularLocation>
</comment>
<dbReference type="AlphaFoldDB" id="A0AAN7ZBV9"/>
<dbReference type="FunFam" id="3.30.450.30:FF:000005">
    <property type="entry name" value="Ragulator complex protein LAMTOR5 homolog"/>
    <property type="match status" value="1"/>
</dbReference>
<dbReference type="GO" id="GO:0005085">
    <property type="term" value="F:guanyl-nucleotide exchange factor activity"/>
    <property type="evidence" value="ECO:0007669"/>
    <property type="project" value="TreeGrafter"/>
</dbReference>
<sequence>MEKHLDRVMDDVLSNPGVTSCVFVDHQGLCLGARGKASTECAGIIGAIADQAAKLEPQHKSPIIVFENDTRACIIQRNGTITGAIFKNI</sequence>
<dbReference type="GO" id="GO:0071230">
    <property type="term" value="P:cellular response to amino acid stimulus"/>
    <property type="evidence" value="ECO:0007669"/>
    <property type="project" value="TreeGrafter"/>
</dbReference>
<dbReference type="GO" id="GO:0071986">
    <property type="term" value="C:Ragulator complex"/>
    <property type="evidence" value="ECO:0007669"/>
    <property type="project" value="InterPro"/>
</dbReference>
<name>A0AAN7ZBV9_9COLE</name>
<comment type="caution">
    <text evidence="7">The sequence shown here is derived from an EMBL/GenBank/DDBJ whole genome shotgun (WGS) entry which is preliminary data.</text>
</comment>
<dbReference type="GO" id="GO:0005764">
    <property type="term" value="C:lysosome"/>
    <property type="evidence" value="ECO:0007669"/>
    <property type="project" value="UniProtKB-SubCell"/>
</dbReference>
<accession>A0AAN7ZBV9</accession>
<dbReference type="PANTHER" id="PTHR13342:SF2">
    <property type="entry name" value="RAGULATOR COMPLEX PROTEIN LAMTOR5"/>
    <property type="match status" value="1"/>
</dbReference>
<proteinExistence type="inferred from homology"/>
<dbReference type="PRINTS" id="PR02092">
    <property type="entry name" value="HEPBVIRUSXIP"/>
</dbReference>
<dbReference type="SUPFAM" id="SSF103196">
    <property type="entry name" value="Roadblock/LC7 domain"/>
    <property type="match status" value="1"/>
</dbReference>
<evidence type="ECO:0000256" key="2">
    <source>
        <dbReference type="ARBA" id="ARBA00004496"/>
    </source>
</evidence>
<keyword evidence="5" id="KW-0458">Lysosome</keyword>
<organism evidence="7 8">
    <name type="scientific">Pyrocoelia pectoralis</name>
    <dbReference type="NCBI Taxonomy" id="417401"/>
    <lineage>
        <taxon>Eukaryota</taxon>
        <taxon>Metazoa</taxon>
        <taxon>Ecdysozoa</taxon>
        <taxon>Arthropoda</taxon>
        <taxon>Hexapoda</taxon>
        <taxon>Insecta</taxon>
        <taxon>Pterygota</taxon>
        <taxon>Neoptera</taxon>
        <taxon>Endopterygota</taxon>
        <taxon>Coleoptera</taxon>
        <taxon>Polyphaga</taxon>
        <taxon>Elateriformia</taxon>
        <taxon>Elateroidea</taxon>
        <taxon>Lampyridae</taxon>
        <taxon>Lampyrinae</taxon>
        <taxon>Pyrocoelia</taxon>
    </lineage>
</organism>
<evidence type="ECO:0000313" key="7">
    <source>
        <dbReference type="EMBL" id="KAK5640715.1"/>
    </source>
</evidence>
<evidence type="ECO:0000256" key="1">
    <source>
        <dbReference type="ARBA" id="ARBA00004371"/>
    </source>
</evidence>
<evidence type="ECO:0000256" key="3">
    <source>
        <dbReference type="ARBA" id="ARBA00007795"/>
    </source>
</evidence>
<dbReference type="Gene3D" id="3.30.450.30">
    <property type="entry name" value="Dynein light chain 2a, cytoplasmic"/>
    <property type="match status" value="1"/>
</dbReference>
<evidence type="ECO:0000256" key="4">
    <source>
        <dbReference type="ARBA" id="ARBA00022490"/>
    </source>
</evidence>
<keyword evidence="8" id="KW-1185">Reference proteome</keyword>
<dbReference type="Proteomes" id="UP001329430">
    <property type="component" value="Chromosome 7"/>
</dbReference>
<dbReference type="Pfam" id="PF16672">
    <property type="entry name" value="LAMTOR5"/>
    <property type="match status" value="1"/>
</dbReference>
<dbReference type="EMBL" id="JAVRBK010000007">
    <property type="protein sequence ID" value="KAK5640715.1"/>
    <property type="molecule type" value="Genomic_DNA"/>
</dbReference>
<evidence type="ECO:0000313" key="8">
    <source>
        <dbReference type="Proteomes" id="UP001329430"/>
    </source>
</evidence>
<keyword evidence="4" id="KW-0963">Cytoplasm</keyword>
<dbReference type="InterPro" id="IPR024135">
    <property type="entry name" value="LAMTOR5"/>
</dbReference>
<dbReference type="GO" id="GO:1904263">
    <property type="term" value="P:positive regulation of TORC1 signaling"/>
    <property type="evidence" value="ECO:0007669"/>
    <property type="project" value="TreeGrafter"/>
</dbReference>
<dbReference type="GO" id="GO:0043066">
    <property type="term" value="P:negative regulation of apoptotic process"/>
    <property type="evidence" value="ECO:0007669"/>
    <property type="project" value="InterPro"/>
</dbReference>
<dbReference type="PANTHER" id="PTHR13342">
    <property type="entry name" value="RAGULATOR COMPLEX PROTEIN LAMTOR5"/>
    <property type="match status" value="1"/>
</dbReference>
<evidence type="ECO:0000256" key="5">
    <source>
        <dbReference type="ARBA" id="ARBA00023228"/>
    </source>
</evidence>